<keyword evidence="11" id="KW-1185">Reference proteome</keyword>
<feature type="domain" description="RecX third three-helical" evidence="8">
    <location>
        <begin position="157"/>
        <end position="197"/>
    </location>
</feature>
<feature type="domain" description="RecX second three-helical" evidence="7">
    <location>
        <begin position="108"/>
        <end position="149"/>
    </location>
</feature>
<evidence type="ECO:0000256" key="6">
    <source>
        <dbReference type="HAMAP-Rule" id="MF_01114"/>
    </source>
</evidence>
<feature type="domain" description="RecX third three-helical" evidence="8">
    <location>
        <begin position="213"/>
        <end position="259"/>
    </location>
</feature>
<dbReference type="InterPro" id="IPR003783">
    <property type="entry name" value="Regulatory_RecX"/>
</dbReference>
<name>A0A0R2I8H5_9LACO</name>
<dbReference type="GO" id="GO:0005737">
    <property type="term" value="C:cytoplasm"/>
    <property type="evidence" value="ECO:0007669"/>
    <property type="project" value="UniProtKB-SubCell"/>
</dbReference>
<feature type="domain" description="RecX first three-helical" evidence="9">
    <location>
        <begin position="62"/>
        <end position="101"/>
    </location>
</feature>
<evidence type="ECO:0000256" key="3">
    <source>
        <dbReference type="ARBA" id="ARBA00009695"/>
    </source>
</evidence>
<dbReference type="EMBL" id="JQBW01000010">
    <property type="protein sequence ID" value="KRN58154.1"/>
    <property type="molecule type" value="Genomic_DNA"/>
</dbReference>
<dbReference type="Proteomes" id="UP000050934">
    <property type="component" value="Unassembled WGS sequence"/>
</dbReference>
<dbReference type="NCBIfam" id="NF010733">
    <property type="entry name" value="PRK14135.1"/>
    <property type="match status" value="1"/>
</dbReference>
<sequence length="266" mass="31247">MTKKISKIEAQKRKGRYNVYLDGKYAFPVAESVLIKYRLMRGMEIDDQLAAKISDDDQIAQAYSKMLDFLAHQLRTEKEVRQKMVVANVPPEFVEPVMRKLRAQGYLDDLNYAQSYVRTIMNTELKGPRVIRQKLRQKGVGEIDIDHALEQFDHGSQVERAAELAKKLYRRYQKQPLRRQTEKVRQGLMTHGFDGNLFDEIKDRVSPSQDEEQQEAILDQAASKAWYHYRNQEGYARKMKVKAALFRKGFDLDDVERWLEMHVEDD</sequence>
<keyword evidence="5 6" id="KW-0963">Cytoplasm</keyword>
<accession>A0A0R2I8H5</accession>
<dbReference type="HAMAP" id="MF_01114">
    <property type="entry name" value="RecX"/>
    <property type="match status" value="1"/>
</dbReference>
<dbReference type="InterPro" id="IPR036388">
    <property type="entry name" value="WH-like_DNA-bd_sf"/>
</dbReference>
<comment type="function">
    <text evidence="1 6">Modulates RecA activity.</text>
</comment>
<dbReference type="Pfam" id="PF21981">
    <property type="entry name" value="RecX_HTH3"/>
    <property type="match status" value="2"/>
</dbReference>
<comment type="caution">
    <text evidence="10">The sequence shown here is derived from an EMBL/GenBank/DDBJ whole genome shotgun (WGS) entry which is preliminary data.</text>
</comment>
<dbReference type="InterPro" id="IPR053924">
    <property type="entry name" value="RecX_HTH_2nd"/>
</dbReference>
<comment type="similarity">
    <text evidence="3 6">Belongs to the RecX family.</text>
</comment>
<proteinExistence type="inferred from homology"/>
<evidence type="ECO:0000259" key="9">
    <source>
        <dbReference type="Pfam" id="PF21982"/>
    </source>
</evidence>
<dbReference type="Pfam" id="PF02631">
    <property type="entry name" value="RecX_HTH2"/>
    <property type="match status" value="1"/>
</dbReference>
<dbReference type="STRING" id="396268.IV45_GL000597"/>
<evidence type="ECO:0000256" key="1">
    <source>
        <dbReference type="ARBA" id="ARBA00003529"/>
    </source>
</evidence>
<evidence type="ECO:0000256" key="2">
    <source>
        <dbReference type="ARBA" id="ARBA00004496"/>
    </source>
</evidence>
<dbReference type="AlphaFoldDB" id="A0A0R2I8H5"/>
<evidence type="ECO:0000256" key="5">
    <source>
        <dbReference type="ARBA" id="ARBA00022490"/>
    </source>
</evidence>
<dbReference type="InterPro" id="IPR053926">
    <property type="entry name" value="RecX_HTH_1st"/>
</dbReference>
<reference evidence="10 11" key="1">
    <citation type="journal article" date="2015" name="Genome Announc.">
        <title>Expanding the biotechnology potential of lactobacilli through comparative genomics of 213 strains and associated genera.</title>
        <authorList>
            <person name="Sun Z."/>
            <person name="Harris H.M."/>
            <person name="McCann A."/>
            <person name="Guo C."/>
            <person name="Argimon S."/>
            <person name="Zhang W."/>
            <person name="Yang X."/>
            <person name="Jeffery I.B."/>
            <person name="Cooney J.C."/>
            <person name="Kagawa T.F."/>
            <person name="Liu W."/>
            <person name="Song Y."/>
            <person name="Salvetti E."/>
            <person name="Wrobel A."/>
            <person name="Rasinkangas P."/>
            <person name="Parkhill J."/>
            <person name="Rea M.C."/>
            <person name="O'Sullivan O."/>
            <person name="Ritari J."/>
            <person name="Douillard F.P."/>
            <person name="Paul Ross R."/>
            <person name="Yang R."/>
            <person name="Briner A.E."/>
            <person name="Felis G.E."/>
            <person name="de Vos W.M."/>
            <person name="Barrangou R."/>
            <person name="Klaenhammer T.R."/>
            <person name="Caufield P.W."/>
            <person name="Cui Y."/>
            <person name="Zhang H."/>
            <person name="O'Toole P.W."/>
        </authorList>
    </citation>
    <scope>NUCLEOTIDE SEQUENCE [LARGE SCALE GENOMIC DNA]</scope>
    <source>
        <strain evidence="10 11">DSM 17896</strain>
    </source>
</reference>
<evidence type="ECO:0000313" key="11">
    <source>
        <dbReference type="Proteomes" id="UP000050934"/>
    </source>
</evidence>
<evidence type="ECO:0000256" key="4">
    <source>
        <dbReference type="ARBA" id="ARBA00018111"/>
    </source>
</evidence>
<dbReference type="Gene3D" id="1.10.10.10">
    <property type="entry name" value="Winged helix-like DNA-binding domain superfamily/Winged helix DNA-binding domain"/>
    <property type="match status" value="4"/>
</dbReference>
<dbReference type="PATRIC" id="fig|396268.3.peg.605"/>
<evidence type="ECO:0000259" key="7">
    <source>
        <dbReference type="Pfam" id="PF02631"/>
    </source>
</evidence>
<dbReference type="InterPro" id="IPR053925">
    <property type="entry name" value="RecX_HTH_3rd"/>
</dbReference>
<gene>
    <name evidence="6" type="primary">recX</name>
    <name evidence="10" type="ORF">IV45_GL000597</name>
</gene>
<evidence type="ECO:0000259" key="8">
    <source>
        <dbReference type="Pfam" id="PF21981"/>
    </source>
</evidence>
<dbReference type="RefSeq" id="WP_057741311.1">
    <property type="nucleotide sequence ID" value="NZ_JQBW01000010.1"/>
</dbReference>
<dbReference type="PANTHER" id="PTHR33602">
    <property type="entry name" value="REGULATORY PROTEIN RECX FAMILY PROTEIN"/>
    <property type="match status" value="1"/>
</dbReference>
<organism evidence="10 11">
    <name type="scientific">Limosilactobacillus secaliphilus</name>
    <dbReference type="NCBI Taxonomy" id="396268"/>
    <lineage>
        <taxon>Bacteria</taxon>
        <taxon>Bacillati</taxon>
        <taxon>Bacillota</taxon>
        <taxon>Bacilli</taxon>
        <taxon>Lactobacillales</taxon>
        <taxon>Lactobacillaceae</taxon>
        <taxon>Limosilactobacillus</taxon>
    </lineage>
</organism>
<evidence type="ECO:0000313" key="10">
    <source>
        <dbReference type="EMBL" id="KRN58154.1"/>
    </source>
</evidence>
<comment type="subcellular location">
    <subcellularLocation>
        <location evidence="2 6">Cytoplasm</location>
    </subcellularLocation>
</comment>
<dbReference type="Pfam" id="PF21982">
    <property type="entry name" value="RecX_HTH1"/>
    <property type="match status" value="1"/>
</dbReference>
<dbReference type="PANTHER" id="PTHR33602:SF1">
    <property type="entry name" value="REGULATORY PROTEIN RECX FAMILY PROTEIN"/>
    <property type="match status" value="1"/>
</dbReference>
<dbReference type="GO" id="GO:0006282">
    <property type="term" value="P:regulation of DNA repair"/>
    <property type="evidence" value="ECO:0007669"/>
    <property type="project" value="UniProtKB-UniRule"/>
</dbReference>
<dbReference type="OrthoDB" id="5421057at2"/>
<protein>
    <recommendedName>
        <fullName evidence="4 6">Regulatory protein RecX</fullName>
    </recommendedName>
</protein>